<dbReference type="InterPro" id="IPR029068">
    <property type="entry name" value="Glyas_Bleomycin-R_OHBP_Dase"/>
</dbReference>
<evidence type="ECO:0000313" key="3">
    <source>
        <dbReference type="Proteomes" id="UP001172738"/>
    </source>
</evidence>
<proteinExistence type="predicted"/>
<dbReference type="PROSITE" id="PS51819">
    <property type="entry name" value="VOC"/>
    <property type="match status" value="1"/>
</dbReference>
<sequence>MTFRDAPPLVPELAVTDLTASLGFWCGPCGFAPDPRRAAPGFAYLTRGEAHVMLEQGEPERDWFGSELARPFGRGSHLRVLVDDLEPVLAGMRSHGIALLHGPAEAHYGVPGHEVHVRQIVVADPDGYVVRFQEMLDDASEAGTTGA</sequence>
<protein>
    <recommendedName>
        <fullName evidence="1">VOC domain-containing protein</fullName>
    </recommendedName>
</protein>
<keyword evidence="3" id="KW-1185">Reference proteome</keyword>
<evidence type="ECO:0000259" key="1">
    <source>
        <dbReference type="PROSITE" id="PS51819"/>
    </source>
</evidence>
<reference evidence="2" key="1">
    <citation type="submission" date="2023-06" db="EMBL/GenBank/DDBJ databases">
        <title>SYSU T00b26.</title>
        <authorList>
            <person name="Gao L."/>
            <person name="Fang B.-Z."/>
            <person name="Li W.-J."/>
        </authorList>
    </citation>
    <scope>NUCLEOTIDE SEQUENCE</scope>
    <source>
        <strain evidence="2">SYSU T00b26</strain>
    </source>
</reference>
<name>A0ABT8FXI1_9MICO</name>
<dbReference type="InterPro" id="IPR037523">
    <property type="entry name" value="VOC_core"/>
</dbReference>
<dbReference type="Proteomes" id="UP001172738">
    <property type="component" value="Unassembled WGS sequence"/>
</dbReference>
<dbReference type="Gene3D" id="3.10.180.10">
    <property type="entry name" value="2,3-Dihydroxybiphenyl 1,2-Dioxygenase, domain 1"/>
    <property type="match status" value="1"/>
</dbReference>
<accession>A0ABT8FXI1</accession>
<dbReference type="EMBL" id="JAUHPV010000001">
    <property type="protein sequence ID" value="MDN4471457.1"/>
    <property type="molecule type" value="Genomic_DNA"/>
</dbReference>
<comment type="caution">
    <text evidence="2">The sequence shown here is derived from an EMBL/GenBank/DDBJ whole genome shotgun (WGS) entry which is preliminary data.</text>
</comment>
<evidence type="ECO:0000313" key="2">
    <source>
        <dbReference type="EMBL" id="MDN4471457.1"/>
    </source>
</evidence>
<dbReference type="Pfam" id="PF00903">
    <property type="entry name" value="Glyoxalase"/>
    <property type="match status" value="1"/>
</dbReference>
<feature type="domain" description="VOC" evidence="1">
    <location>
        <begin position="7"/>
        <end position="135"/>
    </location>
</feature>
<dbReference type="RefSeq" id="WP_301125107.1">
    <property type="nucleotide sequence ID" value="NZ_JAUHPV010000001.1"/>
</dbReference>
<dbReference type="InterPro" id="IPR004360">
    <property type="entry name" value="Glyas_Fos-R_dOase_dom"/>
</dbReference>
<dbReference type="SUPFAM" id="SSF54593">
    <property type="entry name" value="Glyoxalase/Bleomycin resistance protein/Dihydroxybiphenyl dioxygenase"/>
    <property type="match status" value="1"/>
</dbReference>
<gene>
    <name evidence="2" type="ORF">QQX04_00455</name>
</gene>
<organism evidence="2 3">
    <name type="scientific">Demequina zhanjiangensis</name>
    <dbReference type="NCBI Taxonomy" id="3051659"/>
    <lineage>
        <taxon>Bacteria</taxon>
        <taxon>Bacillati</taxon>
        <taxon>Actinomycetota</taxon>
        <taxon>Actinomycetes</taxon>
        <taxon>Micrococcales</taxon>
        <taxon>Demequinaceae</taxon>
        <taxon>Demequina</taxon>
    </lineage>
</organism>